<accession>A0AAW7JLM1</accession>
<reference evidence="2" key="1">
    <citation type="submission" date="2023-06" db="EMBL/GenBank/DDBJ databases">
        <authorList>
            <person name="Zeman M."/>
            <person name="Kubasova T."/>
            <person name="Jahodarova E."/>
            <person name="Nykrynova M."/>
            <person name="Rychlik I."/>
        </authorList>
    </citation>
    <scope>NUCLEOTIDE SEQUENCE</scope>
    <source>
        <strain evidence="2">ET15</strain>
        <strain evidence="1">ET37</strain>
    </source>
</reference>
<evidence type="ECO:0000313" key="1">
    <source>
        <dbReference type="EMBL" id="MDN0021796.1"/>
    </source>
</evidence>
<dbReference type="Proteomes" id="UP001168478">
    <property type="component" value="Unassembled WGS sequence"/>
</dbReference>
<gene>
    <name evidence="1" type="ORF">QVN81_01975</name>
    <name evidence="2" type="ORF">QVN84_01970</name>
</gene>
<organism evidence="2 4">
    <name type="scientific">Leyella lascolaii</name>
    <dbReference type="NCBI Taxonomy" id="1776379"/>
    <lineage>
        <taxon>Bacteria</taxon>
        <taxon>Pseudomonadati</taxon>
        <taxon>Bacteroidota</taxon>
        <taxon>Bacteroidia</taxon>
        <taxon>Bacteroidales</taxon>
        <taxon>Prevotellaceae</taxon>
        <taxon>Leyella</taxon>
    </lineage>
</organism>
<evidence type="ECO:0000313" key="2">
    <source>
        <dbReference type="EMBL" id="MDN0024293.1"/>
    </source>
</evidence>
<dbReference type="EMBL" id="JAUEIE010000001">
    <property type="protein sequence ID" value="MDN0021796.1"/>
    <property type="molecule type" value="Genomic_DNA"/>
</dbReference>
<dbReference type="Proteomes" id="UP001167831">
    <property type="component" value="Unassembled WGS sequence"/>
</dbReference>
<name>A0AAW7JLM1_9BACT</name>
<protein>
    <submittedName>
        <fullName evidence="2">SRPBCC family protein</fullName>
    </submittedName>
</protein>
<evidence type="ECO:0000313" key="4">
    <source>
        <dbReference type="Proteomes" id="UP001168478"/>
    </source>
</evidence>
<comment type="caution">
    <text evidence="2">The sequence shown here is derived from an EMBL/GenBank/DDBJ whole genome shotgun (WGS) entry which is preliminary data.</text>
</comment>
<proteinExistence type="predicted"/>
<sequence length="137" mass="15692">MTTFESSIRQILFPQKKVYDMLSNLENIERVKNRIPEDKIKDLTFDNDSISVSVPPAGNVRLRIVDREEPKCIKFGTESSPVPFNLWIQILPVTETSCKMKITIKAELNPFIKGMVQKPLQQGIEKIADVLQAINYE</sequence>
<dbReference type="EMBL" id="JAUEIF010000001">
    <property type="protein sequence ID" value="MDN0024293.1"/>
    <property type="molecule type" value="Genomic_DNA"/>
</dbReference>
<evidence type="ECO:0000313" key="3">
    <source>
        <dbReference type="Proteomes" id="UP001167831"/>
    </source>
</evidence>
<dbReference type="SUPFAM" id="SSF55961">
    <property type="entry name" value="Bet v1-like"/>
    <property type="match status" value="1"/>
</dbReference>
<reference evidence="2" key="2">
    <citation type="submission" date="2023-08" db="EMBL/GenBank/DDBJ databases">
        <title>Identification and characterization of horizontal gene transfer across gut microbiota members of farm animals based on homology search.</title>
        <authorList>
            <person name="Schwarzerova J."/>
            <person name="Nykrynova M."/>
            <person name="Jureckova K."/>
            <person name="Cejkova D."/>
            <person name="Rychlik I."/>
        </authorList>
    </citation>
    <scope>NUCLEOTIDE SEQUENCE</scope>
    <source>
        <strain evidence="2">ET15</strain>
        <strain evidence="1">ET37</strain>
    </source>
</reference>
<dbReference type="RefSeq" id="WP_068856680.1">
    <property type="nucleotide sequence ID" value="NZ_CALUKV010000009.1"/>
</dbReference>
<keyword evidence="3" id="KW-1185">Reference proteome</keyword>
<dbReference type="AlphaFoldDB" id="A0AAW7JLM1"/>